<dbReference type="PANTHER" id="PTHR47235">
    <property type="entry name" value="BLR6548 PROTEIN"/>
    <property type="match status" value="1"/>
</dbReference>
<evidence type="ECO:0000313" key="6">
    <source>
        <dbReference type="Proteomes" id="UP001144036"/>
    </source>
</evidence>
<feature type="region of interest" description="Disordered" evidence="3">
    <location>
        <begin position="32"/>
        <end position="54"/>
    </location>
</feature>
<proteinExistence type="inferred from homology"/>
<evidence type="ECO:0000256" key="2">
    <source>
        <dbReference type="ARBA" id="ARBA00022729"/>
    </source>
</evidence>
<dbReference type="EMBL" id="JAPNNL010000033">
    <property type="protein sequence ID" value="MDA0634014.1"/>
    <property type="molecule type" value="Genomic_DNA"/>
</dbReference>
<organism evidence="5 6">
    <name type="scientific">Nonomuraea corallina</name>
    <dbReference type="NCBI Taxonomy" id="2989783"/>
    <lineage>
        <taxon>Bacteria</taxon>
        <taxon>Bacillati</taxon>
        <taxon>Actinomycetota</taxon>
        <taxon>Actinomycetes</taxon>
        <taxon>Streptosporangiales</taxon>
        <taxon>Streptosporangiaceae</taxon>
        <taxon>Nonomuraea</taxon>
    </lineage>
</organism>
<name>A0ABT4SA20_9ACTN</name>
<feature type="domain" description="Leucine-binding protein" evidence="4">
    <location>
        <begin position="57"/>
        <end position="399"/>
    </location>
</feature>
<accession>A0ABT4SA20</accession>
<dbReference type="PROSITE" id="PS51257">
    <property type="entry name" value="PROKAR_LIPOPROTEIN"/>
    <property type="match status" value="1"/>
</dbReference>
<gene>
    <name evidence="5" type="ORF">OUY22_11350</name>
</gene>
<dbReference type="Pfam" id="PF13458">
    <property type="entry name" value="Peripla_BP_6"/>
    <property type="match status" value="1"/>
</dbReference>
<protein>
    <submittedName>
        <fullName evidence="5">ABC transporter substrate-binding protein</fullName>
    </submittedName>
</protein>
<reference evidence="5" key="1">
    <citation type="submission" date="2022-11" db="EMBL/GenBank/DDBJ databases">
        <title>Nonomuraea corallina sp. nov., a new species of the genus Nonomuraea isolated from sea side sediment in Thai sea.</title>
        <authorList>
            <person name="Ngamcharungchit C."/>
            <person name="Matsumoto A."/>
            <person name="Suriyachadkun C."/>
            <person name="Panbangred W."/>
            <person name="Inahashi Y."/>
            <person name="Intra B."/>
        </authorList>
    </citation>
    <scope>NUCLEOTIDE SEQUENCE</scope>
    <source>
        <strain evidence="5">MCN248</strain>
    </source>
</reference>
<comment type="similarity">
    <text evidence="1">Belongs to the leucine-binding protein family.</text>
</comment>
<sequence length="414" mass="44147">MPRRDRRLTGLTVTATSLLLMVTGCGVERDNAGGEAASAAPSTCDTAEKSPGVTESEINLGVTSGLSGPSASAAKPALEGQQWYFDKINAEGGIQGRKIKLTVLDDQYQPNVALQNVRRLVDQEKVFAISGGVGTQNFVGGLPYINQAKIPAVAPYAPSNQIGTMQNPYVYMLWTNFSDEFEALTRFLVEKRNVKSFSILAMNGDVGDDALAGAKKVLDAEGLEFKTVVRSEPNTTDYRPIAEQLKQAGADYVLFLATPPDVGNAITAMQKIGYKPGVGAQSDMLDSGWIEAFGSVAQGLLAPSKLANLEKSDDAKVKQFVSDWTSAHGGKAPTSWNTVGYVQALVTAEALKQAEALTRSCFEASLQQMKDFETGVIPPITFGPQERQGVRAAGIEAIKDNGTVTEQPFTAIGR</sequence>
<dbReference type="Proteomes" id="UP001144036">
    <property type="component" value="Unassembled WGS sequence"/>
</dbReference>
<dbReference type="PANTHER" id="PTHR47235:SF1">
    <property type="entry name" value="BLR6548 PROTEIN"/>
    <property type="match status" value="1"/>
</dbReference>
<evidence type="ECO:0000256" key="3">
    <source>
        <dbReference type="SAM" id="MobiDB-lite"/>
    </source>
</evidence>
<comment type="caution">
    <text evidence="5">The sequence shown here is derived from an EMBL/GenBank/DDBJ whole genome shotgun (WGS) entry which is preliminary data.</text>
</comment>
<keyword evidence="6" id="KW-1185">Reference proteome</keyword>
<evidence type="ECO:0000256" key="1">
    <source>
        <dbReference type="ARBA" id="ARBA00010062"/>
    </source>
</evidence>
<evidence type="ECO:0000313" key="5">
    <source>
        <dbReference type="EMBL" id="MDA0634014.1"/>
    </source>
</evidence>
<dbReference type="InterPro" id="IPR028081">
    <property type="entry name" value="Leu-bd"/>
</dbReference>
<keyword evidence="2" id="KW-0732">Signal</keyword>
<dbReference type="InterPro" id="IPR028082">
    <property type="entry name" value="Peripla_BP_I"/>
</dbReference>
<dbReference type="SUPFAM" id="SSF53822">
    <property type="entry name" value="Periplasmic binding protein-like I"/>
    <property type="match status" value="1"/>
</dbReference>
<evidence type="ECO:0000259" key="4">
    <source>
        <dbReference type="Pfam" id="PF13458"/>
    </source>
</evidence>
<dbReference type="RefSeq" id="WP_270154822.1">
    <property type="nucleotide sequence ID" value="NZ_JAPNNL010000033.1"/>
</dbReference>
<dbReference type="Gene3D" id="3.40.50.2300">
    <property type="match status" value="2"/>
</dbReference>
<dbReference type="CDD" id="cd06343">
    <property type="entry name" value="PBP1_ABC_ligand_binding-like"/>
    <property type="match status" value="1"/>
</dbReference>